<feature type="region of interest" description="Disordered" evidence="1">
    <location>
        <begin position="1"/>
        <end position="49"/>
    </location>
</feature>
<accession>A0A022WHR2</accession>
<gene>
    <name evidence="2" type="ORF">H103_00145</name>
</gene>
<dbReference type="AlphaFoldDB" id="A0A022WHR2"/>
<reference evidence="2" key="1">
    <citation type="submission" date="2014-02" db="EMBL/GenBank/DDBJ databases">
        <title>The Genome Sequence of Trichophyton rubrum (morphotype fischeri) CBS 288.86.</title>
        <authorList>
            <consortium name="The Broad Institute Genomics Platform"/>
            <person name="Cuomo C.A."/>
            <person name="White T.C."/>
            <person name="Graser Y."/>
            <person name="Martinez-Rossi N."/>
            <person name="Heitman J."/>
            <person name="Young S.K."/>
            <person name="Zeng Q."/>
            <person name="Gargeya S."/>
            <person name="Abouelleil A."/>
            <person name="Alvarado L."/>
            <person name="Chapman S.B."/>
            <person name="Gainer-Dewar J."/>
            <person name="Goldberg J."/>
            <person name="Griggs A."/>
            <person name="Gujja S."/>
            <person name="Hansen M."/>
            <person name="Howarth C."/>
            <person name="Imamovic A."/>
            <person name="Larimer J."/>
            <person name="Martinez D."/>
            <person name="Murphy C."/>
            <person name="Pearson M.D."/>
            <person name="Persinoti G."/>
            <person name="Poon T."/>
            <person name="Priest M."/>
            <person name="Roberts A.D."/>
            <person name="Saif S."/>
            <person name="Shea T.D."/>
            <person name="Sykes S.N."/>
            <person name="Wortman J."/>
            <person name="Nusbaum C."/>
            <person name="Birren B."/>
        </authorList>
    </citation>
    <scope>NUCLEOTIDE SEQUENCE [LARGE SCALE GENOMIC DNA]</scope>
    <source>
        <strain evidence="2">CBS 288.86</strain>
    </source>
</reference>
<sequence>MMPQGKEEKQAERKPAWLPGFLAKGRNKKATKPLRLNPKTPGAHREDMSQDDVLRLHEAAREYPTSNCHATVGMRTPGWQGTCKTASIIIKTWLGITEKAQNPRQGNWGGKNRTSI</sequence>
<organism evidence="2">
    <name type="scientific">Trichophyton rubrum CBS 288.86</name>
    <dbReference type="NCBI Taxonomy" id="1215330"/>
    <lineage>
        <taxon>Eukaryota</taxon>
        <taxon>Fungi</taxon>
        <taxon>Dikarya</taxon>
        <taxon>Ascomycota</taxon>
        <taxon>Pezizomycotina</taxon>
        <taxon>Eurotiomycetes</taxon>
        <taxon>Eurotiomycetidae</taxon>
        <taxon>Onygenales</taxon>
        <taxon>Arthrodermataceae</taxon>
        <taxon>Trichophyton</taxon>
    </lineage>
</organism>
<evidence type="ECO:0000256" key="1">
    <source>
        <dbReference type="SAM" id="MobiDB-lite"/>
    </source>
</evidence>
<proteinExistence type="predicted"/>
<protein>
    <submittedName>
        <fullName evidence="2">Uncharacterized protein</fullName>
    </submittedName>
</protein>
<name>A0A022WHR2_TRIRU</name>
<dbReference type="HOGENOM" id="CLU_2098589_0_0_1"/>
<dbReference type="EMBL" id="KK207682">
    <property type="protein sequence ID" value="EZF57616.1"/>
    <property type="molecule type" value="Genomic_DNA"/>
</dbReference>
<dbReference type="Proteomes" id="UP000023758">
    <property type="component" value="Unassembled WGS sequence"/>
</dbReference>
<feature type="compositionally biased region" description="Basic and acidic residues" evidence="1">
    <location>
        <begin position="1"/>
        <end position="15"/>
    </location>
</feature>
<evidence type="ECO:0000313" key="2">
    <source>
        <dbReference type="EMBL" id="EZF57616.1"/>
    </source>
</evidence>